<name>A0A9N9GE94_9GLOM</name>
<gene>
    <name evidence="6" type="ORF">PBRASI_LOCUS7595</name>
</gene>
<dbReference type="GO" id="GO:0005886">
    <property type="term" value="C:plasma membrane"/>
    <property type="evidence" value="ECO:0007669"/>
    <property type="project" value="UniProtKB-ARBA"/>
</dbReference>
<dbReference type="PANTHER" id="PTHR12281">
    <property type="entry name" value="RP42 RELATED"/>
    <property type="match status" value="1"/>
</dbReference>
<dbReference type="FunFam" id="1.10.238.10:FF:000030">
    <property type="entry name" value="DCN1-like protein"/>
    <property type="match status" value="1"/>
</dbReference>
<dbReference type="Gene3D" id="1.10.238.200">
    <property type="entry name" value="Cullin, PONY binding domain"/>
    <property type="match status" value="1"/>
</dbReference>
<dbReference type="Pfam" id="PF03556">
    <property type="entry name" value="Cullin_binding"/>
    <property type="match status" value="1"/>
</dbReference>
<evidence type="ECO:0000256" key="1">
    <source>
        <dbReference type="ARBA" id="ARBA00022786"/>
    </source>
</evidence>
<dbReference type="GO" id="GO:0097602">
    <property type="term" value="F:cullin family protein binding"/>
    <property type="evidence" value="ECO:0007669"/>
    <property type="project" value="TreeGrafter"/>
</dbReference>
<dbReference type="PROSITE" id="PS51229">
    <property type="entry name" value="DCUN1"/>
    <property type="match status" value="1"/>
</dbReference>
<evidence type="ECO:0000256" key="2">
    <source>
        <dbReference type="RuleBase" id="RU410713"/>
    </source>
</evidence>
<feature type="region of interest" description="Disordered" evidence="4">
    <location>
        <begin position="429"/>
        <end position="474"/>
    </location>
</feature>
<feature type="domain" description="DCUN1" evidence="5">
    <location>
        <begin position="556"/>
        <end position="743"/>
    </location>
</feature>
<feature type="compositionally biased region" description="Low complexity" evidence="4">
    <location>
        <begin position="365"/>
        <end position="377"/>
    </location>
</feature>
<dbReference type="Proteomes" id="UP000789739">
    <property type="component" value="Unassembled WGS sequence"/>
</dbReference>
<feature type="coiled-coil region" evidence="3">
    <location>
        <begin position="192"/>
        <end position="240"/>
    </location>
</feature>
<feature type="region of interest" description="Disordered" evidence="4">
    <location>
        <begin position="363"/>
        <end position="395"/>
    </location>
</feature>
<dbReference type="InterPro" id="IPR042460">
    <property type="entry name" value="DCN1-like_PONY"/>
</dbReference>
<proteinExistence type="predicted"/>
<organism evidence="6 7">
    <name type="scientific">Paraglomus brasilianum</name>
    <dbReference type="NCBI Taxonomy" id="144538"/>
    <lineage>
        <taxon>Eukaryota</taxon>
        <taxon>Fungi</taxon>
        <taxon>Fungi incertae sedis</taxon>
        <taxon>Mucoromycota</taxon>
        <taxon>Glomeromycotina</taxon>
        <taxon>Glomeromycetes</taxon>
        <taxon>Paraglomerales</taxon>
        <taxon>Paraglomeraceae</taxon>
        <taxon>Paraglomus</taxon>
    </lineage>
</organism>
<evidence type="ECO:0000256" key="3">
    <source>
        <dbReference type="SAM" id="Coils"/>
    </source>
</evidence>
<dbReference type="AlphaFoldDB" id="A0A9N9GE94"/>
<dbReference type="Pfam" id="PF14555">
    <property type="entry name" value="UBA_4"/>
    <property type="match status" value="1"/>
</dbReference>
<comment type="caution">
    <text evidence="6">The sequence shown here is derived from an EMBL/GenBank/DDBJ whole genome shotgun (WGS) entry which is preliminary data.</text>
</comment>
<reference evidence="6" key="1">
    <citation type="submission" date="2021-06" db="EMBL/GenBank/DDBJ databases">
        <authorList>
            <person name="Kallberg Y."/>
            <person name="Tangrot J."/>
            <person name="Rosling A."/>
        </authorList>
    </citation>
    <scope>NUCLEOTIDE SEQUENCE</scope>
    <source>
        <strain evidence="6">BR232B</strain>
    </source>
</reference>
<dbReference type="InterPro" id="IPR014764">
    <property type="entry name" value="DCN-prot"/>
</dbReference>
<dbReference type="GO" id="GO:0000151">
    <property type="term" value="C:ubiquitin ligase complex"/>
    <property type="evidence" value="ECO:0007669"/>
    <property type="project" value="TreeGrafter"/>
</dbReference>
<keyword evidence="3" id="KW-0175">Coiled coil</keyword>
<evidence type="ECO:0000313" key="6">
    <source>
        <dbReference type="EMBL" id="CAG8600165.1"/>
    </source>
</evidence>
<dbReference type="PANTHER" id="PTHR12281:SF31">
    <property type="entry name" value="DCN1-LIKE PROTEIN 3"/>
    <property type="match status" value="1"/>
</dbReference>
<evidence type="ECO:0000259" key="5">
    <source>
        <dbReference type="PROSITE" id="PS51229"/>
    </source>
</evidence>
<dbReference type="EMBL" id="CAJVPI010001200">
    <property type="protein sequence ID" value="CAG8600165.1"/>
    <property type="molecule type" value="Genomic_DNA"/>
</dbReference>
<dbReference type="GO" id="GO:0031624">
    <property type="term" value="F:ubiquitin conjugating enzyme binding"/>
    <property type="evidence" value="ECO:0007669"/>
    <property type="project" value="TreeGrafter"/>
</dbReference>
<protein>
    <recommendedName>
        <fullName evidence="2">Defective in cullin neddylation protein</fullName>
    </recommendedName>
</protein>
<comment type="function">
    <text evidence="2">Neddylation of cullins play an essential role in the regulation of SCF-type complexes activity.</text>
</comment>
<feature type="coiled-coil region" evidence="3">
    <location>
        <begin position="316"/>
        <end position="343"/>
    </location>
</feature>
<dbReference type="Gene3D" id="6.10.250.3110">
    <property type="match status" value="1"/>
</dbReference>
<keyword evidence="7" id="KW-1185">Reference proteome</keyword>
<sequence>MSIDLASLQKDLETSKQESNTLREELNTAHNENTTLANENNYFRKKITTLQQQLDDQHKDYSRLESELYQQNQEVERLKKENVGFLKNKRETEKKLREEAIAFEKDRLVWQERETDRQERETELQEQVKALQATVGVLAQQSEQFHKKVGQDANGDAINPSIPSTATELAQFNANRDAKKALATIKERDQLIKQLRDDVLHANQEVTKKTSENEKNQADIEQMKNELEQVKNVNLSLMEENEVFQSLLHEKTIKGEFMLNPIMQYNDHDTRSENEEPAANGIKANNDLAAELHRASGGNGSFGEDVQKESDRSVHIEKLESKNAELEDKIAKAEKSYKALKLYIDKILIRIVETPGYEHILSNDATPSNPASPTTTTFGHSRTFSSGPALATAAPENKKLERRKTLSGALTSSEIPFKIKTGVHKANMDEQGDQLSPLPSSPTTRVANYSEDGGFVRPLADPPKRGRRGSASSQKRWSLLGNWVLGGTKATEEKKKEDPALRPIILVQEKERRAERVAIRKLKDFNWNVEVAIDSFFNDQPVVQRGYAAAPASSGVDVYRLNQIFQKYKDKDDDAILVDGMLEYCNDLKVAPEDVAMLVIAWHLESEQMCEFRRQGFVNGWTKLRCDSIEKMRAAIPRLRDSIQDEYTLKEIYQFTFKFGLSENQKSLSLDVAIGYWQLLLGNRWQHLDIWIDFIKERHGKSISKDTWNLLLDFIKQISPDFSNYDPEGAWPVLIDEFVDYAREVLHIS</sequence>
<dbReference type="Gene3D" id="1.10.238.10">
    <property type="entry name" value="EF-hand"/>
    <property type="match status" value="1"/>
</dbReference>
<keyword evidence="1" id="KW-0833">Ubl conjugation pathway</keyword>
<dbReference type="GO" id="GO:0045116">
    <property type="term" value="P:protein neddylation"/>
    <property type="evidence" value="ECO:0007669"/>
    <property type="project" value="TreeGrafter"/>
</dbReference>
<evidence type="ECO:0000313" key="7">
    <source>
        <dbReference type="Proteomes" id="UP000789739"/>
    </source>
</evidence>
<accession>A0A9N9GE94</accession>
<dbReference type="FunFam" id="1.10.238.200:FF:000003">
    <property type="entry name" value="DCN1-like protein 3"/>
    <property type="match status" value="1"/>
</dbReference>
<dbReference type="InterPro" id="IPR005176">
    <property type="entry name" value="PONY_dom"/>
</dbReference>
<feature type="compositionally biased region" description="Polar residues" evidence="4">
    <location>
        <begin position="433"/>
        <end position="447"/>
    </location>
</feature>
<dbReference type="GO" id="GO:0032182">
    <property type="term" value="F:ubiquitin-like protein binding"/>
    <property type="evidence" value="ECO:0007669"/>
    <property type="project" value="TreeGrafter"/>
</dbReference>
<evidence type="ECO:0000256" key="4">
    <source>
        <dbReference type="SAM" id="MobiDB-lite"/>
    </source>
</evidence>
<feature type="coiled-coil region" evidence="3">
    <location>
        <begin position="5"/>
        <end position="106"/>
    </location>
</feature>
<dbReference type="OrthoDB" id="286637at2759"/>